<evidence type="ECO:0000313" key="1">
    <source>
        <dbReference type="EMBL" id="ONM23694.1"/>
    </source>
</evidence>
<dbReference type="EMBL" id="CM007648">
    <property type="protein sequence ID" value="ONM23694.1"/>
    <property type="molecule type" value="Genomic_DNA"/>
</dbReference>
<feature type="non-terminal residue" evidence="1">
    <location>
        <position position="51"/>
    </location>
</feature>
<proteinExistence type="predicted"/>
<protein>
    <submittedName>
        <fullName evidence="1">Uncharacterized protein</fullName>
    </submittedName>
</protein>
<accession>A0A1D6EVU8</accession>
<name>A0A1D6EVU8_MAIZE</name>
<sequence>MDHAESATASLNYSGVVLGSLPIRAVLVCFQGEPVHDASASPCPSPADVVL</sequence>
<reference evidence="1" key="1">
    <citation type="submission" date="2015-12" db="EMBL/GenBank/DDBJ databases">
        <title>Update maize B73 reference genome by single molecule sequencing technologies.</title>
        <authorList>
            <consortium name="Maize Genome Sequencing Project"/>
            <person name="Ware D."/>
        </authorList>
    </citation>
    <scope>NUCLEOTIDE SEQUENCE [LARGE SCALE GENOMIC DNA]</scope>
    <source>
        <tissue evidence="1">Seedling</tissue>
    </source>
</reference>
<organism evidence="1">
    <name type="scientific">Zea mays</name>
    <name type="common">Maize</name>
    <dbReference type="NCBI Taxonomy" id="4577"/>
    <lineage>
        <taxon>Eukaryota</taxon>
        <taxon>Viridiplantae</taxon>
        <taxon>Streptophyta</taxon>
        <taxon>Embryophyta</taxon>
        <taxon>Tracheophyta</taxon>
        <taxon>Spermatophyta</taxon>
        <taxon>Magnoliopsida</taxon>
        <taxon>Liliopsida</taxon>
        <taxon>Poales</taxon>
        <taxon>Poaceae</taxon>
        <taxon>PACMAD clade</taxon>
        <taxon>Panicoideae</taxon>
        <taxon>Andropogonodae</taxon>
        <taxon>Andropogoneae</taxon>
        <taxon>Tripsacinae</taxon>
        <taxon>Zea</taxon>
    </lineage>
</organism>
<dbReference type="AlphaFoldDB" id="A0A1D6EVU8"/>
<gene>
    <name evidence="1" type="ORF">ZEAMMB73_Zm00001d006390</name>
</gene>
<dbReference type="InParanoid" id="A0A1D6EVU8"/>